<accession>A0A0F7TIR0</accession>
<dbReference type="AlphaFoldDB" id="A0A0F7TIR0"/>
<dbReference type="EMBL" id="CDHK01000001">
    <property type="protein sequence ID" value="CEJ54918.1"/>
    <property type="molecule type" value="Genomic_DNA"/>
</dbReference>
<keyword evidence="2" id="KW-1185">Reference proteome</keyword>
<reference evidence="2" key="1">
    <citation type="journal article" date="2015" name="Genome Announc.">
        <title>Draft genome sequence of the fungus Penicillium brasilianum MG11.</title>
        <authorList>
            <person name="Horn F."/>
            <person name="Linde J."/>
            <person name="Mattern D.J."/>
            <person name="Walther G."/>
            <person name="Guthke R."/>
            <person name="Brakhage A.A."/>
            <person name="Valiante V."/>
        </authorList>
    </citation>
    <scope>NUCLEOTIDE SEQUENCE [LARGE SCALE GENOMIC DNA]</scope>
    <source>
        <strain evidence="2">MG11</strain>
    </source>
</reference>
<protein>
    <submittedName>
        <fullName evidence="1">Uncharacterized protein</fullName>
    </submittedName>
</protein>
<evidence type="ECO:0000313" key="2">
    <source>
        <dbReference type="Proteomes" id="UP000042958"/>
    </source>
</evidence>
<name>A0A0F7TIR0_PENBI</name>
<gene>
    <name evidence="1" type="ORF">PMG11_01204</name>
</gene>
<proteinExistence type="predicted"/>
<dbReference type="Proteomes" id="UP000042958">
    <property type="component" value="Unassembled WGS sequence"/>
</dbReference>
<sequence length="139" mass="15805">MDTERALSSKLYIMDPGSSSLEATHLLHQSSTRLARTFFHSRSSAILLSFNSSISRSTLSPLNQIGDHPSSFYFPFLPNPNLDPWNHFPVIDASFHSLGPWIIHLVCESRTDRRTLFFGSHFPRKRDIISHNGQPVLRS</sequence>
<evidence type="ECO:0000313" key="1">
    <source>
        <dbReference type="EMBL" id="CEJ54918.1"/>
    </source>
</evidence>
<organism evidence="1 2">
    <name type="scientific">Penicillium brasilianum</name>
    <dbReference type="NCBI Taxonomy" id="104259"/>
    <lineage>
        <taxon>Eukaryota</taxon>
        <taxon>Fungi</taxon>
        <taxon>Dikarya</taxon>
        <taxon>Ascomycota</taxon>
        <taxon>Pezizomycotina</taxon>
        <taxon>Eurotiomycetes</taxon>
        <taxon>Eurotiomycetidae</taxon>
        <taxon>Eurotiales</taxon>
        <taxon>Aspergillaceae</taxon>
        <taxon>Penicillium</taxon>
    </lineage>
</organism>